<evidence type="ECO:0000313" key="2">
    <source>
        <dbReference type="EMBL" id="SNR57959.1"/>
    </source>
</evidence>
<dbReference type="Pfam" id="PF00582">
    <property type="entry name" value="Usp"/>
    <property type="match status" value="1"/>
</dbReference>
<dbReference type="CDD" id="cd00293">
    <property type="entry name" value="USP-like"/>
    <property type="match status" value="1"/>
</dbReference>
<reference evidence="2 3" key="1">
    <citation type="submission" date="2017-06" db="EMBL/GenBank/DDBJ databases">
        <authorList>
            <person name="Varghese N."/>
            <person name="Submissions S."/>
        </authorList>
    </citation>
    <scope>NUCLEOTIDE SEQUENCE [LARGE SCALE GENOMIC DNA]</scope>
    <source>
        <strain evidence="2 3">DSM 19840</strain>
    </source>
</reference>
<comment type="caution">
    <text evidence="2">The sequence shown here is derived from an EMBL/GenBank/DDBJ whole genome shotgun (WGS) entry which is preliminary data.</text>
</comment>
<dbReference type="SUPFAM" id="SSF52402">
    <property type="entry name" value="Adenine nucleotide alpha hydrolases-like"/>
    <property type="match status" value="1"/>
</dbReference>
<dbReference type="InterPro" id="IPR014729">
    <property type="entry name" value="Rossmann-like_a/b/a_fold"/>
</dbReference>
<dbReference type="RefSeq" id="WP_089261021.1">
    <property type="nucleotide sequence ID" value="NZ_FZNV01000003.1"/>
</dbReference>
<evidence type="ECO:0000313" key="3">
    <source>
        <dbReference type="Proteomes" id="UP000198337"/>
    </source>
</evidence>
<feature type="domain" description="UspA" evidence="1">
    <location>
        <begin position="7"/>
        <end position="119"/>
    </location>
</feature>
<dbReference type="EMBL" id="FZNV01000003">
    <property type="protein sequence ID" value="SNR57959.1"/>
    <property type="molecule type" value="Genomic_DNA"/>
</dbReference>
<evidence type="ECO:0000259" key="1">
    <source>
        <dbReference type="Pfam" id="PF00582"/>
    </source>
</evidence>
<accession>A0ABY1SIH2</accession>
<dbReference type="Gene3D" id="3.40.50.620">
    <property type="entry name" value="HUPs"/>
    <property type="match status" value="1"/>
</dbReference>
<protein>
    <submittedName>
        <fullName evidence="2">Universal stress protein family protein</fullName>
    </submittedName>
</protein>
<sequence length="275" mass="31118">MKTKKYKIVIFTELKDSLENTLKSTLSLAKVFKGEIALFHVKKATDVVKKESQLSAMRNLNAGYMEMEKQINAIVNTYSKKFGVPLSYSCAIGNVKHEIEHYIDNEKPDFIVMGKRKPKLFNLLGDHIIPFVLKKHHGPVFFTDQKNVLELNGDLSLGMLSESEENSLTELVTRLVTHTQKPLKSFKISKNSIPKSSEKEEIGTKNIEFVFDKNDNTSKTISNYITFNKVNLLCVDRGELNTDKKGKSFSTTTNITDILDNLNIPLLLTGQITKN</sequence>
<dbReference type="Proteomes" id="UP000198337">
    <property type="component" value="Unassembled WGS sequence"/>
</dbReference>
<organism evidence="2 3">
    <name type="scientific">Maribacter sedimenticola</name>
    <dbReference type="NCBI Taxonomy" id="228956"/>
    <lineage>
        <taxon>Bacteria</taxon>
        <taxon>Pseudomonadati</taxon>
        <taxon>Bacteroidota</taxon>
        <taxon>Flavobacteriia</taxon>
        <taxon>Flavobacteriales</taxon>
        <taxon>Flavobacteriaceae</taxon>
        <taxon>Maribacter</taxon>
    </lineage>
</organism>
<dbReference type="InterPro" id="IPR006016">
    <property type="entry name" value="UspA"/>
</dbReference>
<gene>
    <name evidence="2" type="ORF">SAMN04488009_2593</name>
</gene>
<name>A0ABY1SIH2_9FLAO</name>
<proteinExistence type="predicted"/>
<keyword evidence="3" id="KW-1185">Reference proteome</keyword>